<sequence>MDVTEAIRERREITSYTDEPISDDILKKVEDAGVFAPTGNNLPSKYLIVVKDRNTLDELADTTPYMKWKKEAQAAIVVIGKPEVSKYWLQDASFACAFIWLEAVEVGLGSAFGAVYNLQDEQESGRRETYVRDLLGIPEECRVVAGLGLGYPGEPPKPKNHVPRDEVVRYEKF</sequence>
<accession>A0ABY4HGV6</accession>
<dbReference type="Proteomes" id="UP000830326">
    <property type="component" value="Chromosome"/>
</dbReference>
<evidence type="ECO:0000313" key="4">
    <source>
        <dbReference type="EMBL" id="UOR13095.1"/>
    </source>
</evidence>
<dbReference type="EMBL" id="CP095075">
    <property type="protein sequence ID" value="UOR13095.1"/>
    <property type="molecule type" value="Genomic_DNA"/>
</dbReference>
<protein>
    <submittedName>
        <fullName evidence="4">Nitroreductase family protein</fullName>
    </submittedName>
</protein>
<dbReference type="SUPFAM" id="SSF55469">
    <property type="entry name" value="FMN-dependent nitroreductase-like"/>
    <property type="match status" value="1"/>
</dbReference>
<dbReference type="InterPro" id="IPR029479">
    <property type="entry name" value="Nitroreductase"/>
</dbReference>
<dbReference type="PANTHER" id="PTHR43673">
    <property type="entry name" value="NAD(P)H NITROREDUCTASE YDGI-RELATED"/>
    <property type="match status" value="1"/>
</dbReference>
<proteinExistence type="inferred from homology"/>
<dbReference type="PANTHER" id="PTHR43673:SF10">
    <property type="entry name" value="NADH DEHYDROGENASE_NAD(P)H NITROREDUCTASE XCC3605-RELATED"/>
    <property type="match status" value="1"/>
</dbReference>
<keyword evidence="2" id="KW-0560">Oxidoreductase</keyword>
<dbReference type="Pfam" id="PF00881">
    <property type="entry name" value="Nitroreductase"/>
    <property type="match status" value="1"/>
</dbReference>
<evidence type="ECO:0000256" key="1">
    <source>
        <dbReference type="ARBA" id="ARBA00007118"/>
    </source>
</evidence>
<dbReference type="InterPro" id="IPR000415">
    <property type="entry name" value="Nitroreductase-like"/>
</dbReference>
<gene>
    <name evidence="4" type="ORF">MUO15_06275</name>
</gene>
<comment type="similarity">
    <text evidence="1">Belongs to the nitroreductase family.</text>
</comment>
<organism evidence="4 5">
    <name type="scientific">Halobacillus amylolyticus</name>
    <dbReference type="NCBI Taxonomy" id="2932259"/>
    <lineage>
        <taxon>Bacteria</taxon>
        <taxon>Bacillati</taxon>
        <taxon>Bacillota</taxon>
        <taxon>Bacilli</taxon>
        <taxon>Bacillales</taxon>
        <taxon>Bacillaceae</taxon>
        <taxon>Halobacillus</taxon>
    </lineage>
</organism>
<evidence type="ECO:0000313" key="5">
    <source>
        <dbReference type="Proteomes" id="UP000830326"/>
    </source>
</evidence>
<reference evidence="4" key="1">
    <citation type="submission" date="2022-04" db="EMBL/GenBank/DDBJ databases">
        <title>Halobacillus sp. isolated from saltern.</title>
        <authorList>
            <person name="Won M."/>
            <person name="Lee C.-M."/>
            <person name="Woen H.-Y."/>
            <person name="Kwon S.-W."/>
        </authorList>
    </citation>
    <scope>NUCLEOTIDE SEQUENCE</scope>
    <source>
        <strain evidence="4">SSHM10-5</strain>
    </source>
</reference>
<evidence type="ECO:0000259" key="3">
    <source>
        <dbReference type="Pfam" id="PF00881"/>
    </source>
</evidence>
<dbReference type="Gene3D" id="3.40.109.10">
    <property type="entry name" value="NADH Oxidase"/>
    <property type="match status" value="1"/>
</dbReference>
<name>A0ABY4HGV6_9BACI</name>
<feature type="domain" description="Nitroreductase" evidence="3">
    <location>
        <begin position="7"/>
        <end position="63"/>
    </location>
</feature>
<keyword evidence="5" id="KW-1185">Reference proteome</keyword>
<dbReference type="RefSeq" id="WP_245034440.1">
    <property type="nucleotide sequence ID" value="NZ_CP095075.1"/>
</dbReference>
<evidence type="ECO:0000256" key="2">
    <source>
        <dbReference type="ARBA" id="ARBA00023002"/>
    </source>
</evidence>